<comment type="similarity">
    <text evidence="1">Belongs to the short-chain dehydrogenases/reductases (SDR) family.</text>
</comment>
<dbReference type="Gene3D" id="3.40.50.720">
    <property type="entry name" value="NAD(P)-binding Rossmann-like Domain"/>
    <property type="match status" value="1"/>
</dbReference>
<protein>
    <recommendedName>
        <fullName evidence="5">Short-chain dehydrogenase</fullName>
    </recommendedName>
</protein>
<name>T0I052_9SPHN</name>
<dbReference type="Pfam" id="PF13561">
    <property type="entry name" value="adh_short_C2"/>
    <property type="match status" value="1"/>
</dbReference>
<dbReference type="OrthoDB" id="9788235at2"/>
<dbReference type="PRINTS" id="PR00081">
    <property type="entry name" value="GDHRDH"/>
</dbReference>
<keyword evidence="4" id="KW-1185">Reference proteome</keyword>
<dbReference type="AlphaFoldDB" id="T0I052"/>
<proteinExistence type="inferred from homology"/>
<accession>T0I052</accession>
<dbReference type="NCBIfam" id="NF006384">
    <property type="entry name" value="PRK08628.1"/>
    <property type="match status" value="1"/>
</dbReference>
<gene>
    <name evidence="3" type="ORF">L284_03835</name>
</gene>
<comment type="caution">
    <text evidence="3">The sequence shown here is derived from an EMBL/GenBank/DDBJ whole genome shotgun (WGS) entry which is preliminary data.</text>
</comment>
<evidence type="ECO:0000313" key="4">
    <source>
        <dbReference type="Proteomes" id="UP000015527"/>
    </source>
</evidence>
<dbReference type="SUPFAM" id="SSF51735">
    <property type="entry name" value="NAD(P)-binding Rossmann-fold domains"/>
    <property type="match status" value="1"/>
</dbReference>
<keyword evidence="2" id="KW-0560">Oxidoreductase</keyword>
<dbReference type="PANTHER" id="PTHR24321">
    <property type="entry name" value="DEHYDROGENASES, SHORT CHAIN"/>
    <property type="match status" value="1"/>
</dbReference>
<dbReference type="GO" id="GO:0016491">
    <property type="term" value="F:oxidoreductase activity"/>
    <property type="evidence" value="ECO:0007669"/>
    <property type="project" value="UniProtKB-KW"/>
</dbReference>
<organism evidence="3 4">
    <name type="scientific">Novosphingobium lindaniclasticum LE124</name>
    <dbReference type="NCBI Taxonomy" id="1096930"/>
    <lineage>
        <taxon>Bacteria</taxon>
        <taxon>Pseudomonadati</taxon>
        <taxon>Pseudomonadota</taxon>
        <taxon>Alphaproteobacteria</taxon>
        <taxon>Sphingomonadales</taxon>
        <taxon>Sphingomonadaceae</taxon>
        <taxon>Novosphingobium</taxon>
    </lineage>
</organism>
<dbReference type="InterPro" id="IPR002347">
    <property type="entry name" value="SDR_fam"/>
</dbReference>
<dbReference type="PATRIC" id="fig|1096930.3.peg.752"/>
<evidence type="ECO:0000256" key="1">
    <source>
        <dbReference type="ARBA" id="ARBA00006484"/>
    </source>
</evidence>
<sequence length="258" mass="26884">MDLELQGKVVAVTGGGAGIGGAVSLGLAAEGAIPAILGRSSLKPEFEERVRALQPETIFLQVDLTDDAACAAAVTRIAEARGGIHGLVNNAGANDGVGLEAGTAAFMASVQANLAHYYGMAHHCLPHLRASKGAIVNVSSKTAVTGQGGTSGYVASKAAQLGLTREWAAALVADGIRVNAVVPAEVMTPLYARWIDRFDDPEAKLAEISRRIPLGRRMTTDREIADTVLFLLSARSSHTTGQWVFPDGGYTHLDRSLG</sequence>
<dbReference type="eggNOG" id="COG1028">
    <property type="taxonomic scope" value="Bacteria"/>
</dbReference>
<dbReference type="RefSeq" id="WP_021232732.1">
    <property type="nucleotide sequence ID" value="NZ_ATHL01000034.1"/>
</dbReference>
<dbReference type="PRINTS" id="PR00080">
    <property type="entry name" value="SDRFAMILY"/>
</dbReference>
<evidence type="ECO:0000313" key="3">
    <source>
        <dbReference type="EMBL" id="EQB18702.1"/>
    </source>
</evidence>
<evidence type="ECO:0008006" key="5">
    <source>
        <dbReference type="Google" id="ProtNLM"/>
    </source>
</evidence>
<dbReference type="InterPro" id="IPR036291">
    <property type="entry name" value="NAD(P)-bd_dom_sf"/>
</dbReference>
<dbReference type="PANTHER" id="PTHR24321:SF8">
    <property type="entry name" value="ESTRADIOL 17-BETA-DEHYDROGENASE 8-RELATED"/>
    <property type="match status" value="1"/>
</dbReference>
<dbReference type="Proteomes" id="UP000015527">
    <property type="component" value="Unassembled WGS sequence"/>
</dbReference>
<reference evidence="3 4" key="1">
    <citation type="journal article" date="2013" name="Genome Announc.">
        <title>Genome Sequence of Novosphingobium lindaniclasticum LE124T, Isolated from a Hexachlorocyclohexane Dumpsite.</title>
        <authorList>
            <person name="Saxena A."/>
            <person name="Nayyar N."/>
            <person name="Sangwan N."/>
            <person name="Kumari R."/>
            <person name="Khurana J.P."/>
            <person name="Lal R."/>
        </authorList>
    </citation>
    <scope>NUCLEOTIDE SEQUENCE [LARGE SCALE GENOMIC DNA]</scope>
    <source>
        <strain evidence="3 4">LE124</strain>
    </source>
</reference>
<dbReference type="FunFam" id="3.40.50.720:FF:000084">
    <property type="entry name" value="Short-chain dehydrogenase reductase"/>
    <property type="match status" value="1"/>
</dbReference>
<dbReference type="EMBL" id="ATHL01000034">
    <property type="protein sequence ID" value="EQB18702.1"/>
    <property type="molecule type" value="Genomic_DNA"/>
</dbReference>
<dbReference type="CDD" id="cd05233">
    <property type="entry name" value="SDR_c"/>
    <property type="match status" value="1"/>
</dbReference>
<evidence type="ECO:0000256" key="2">
    <source>
        <dbReference type="ARBA" id="ARBA00023002"/>
    </source>
</evidence>